<dbReference type="InterPro" id="IPR051043">
    <property type="entry name" value="Sulfatase_Mod_Factor_Kinase"/>
</dbReference>
<dbReference type="GO" id="GO:0120147">
    <property type="term" value="F:formylglycine-generating oxidase activity"/>
    <property type="evidence" value="ECO:0007669"/>
    <property type="project" value="TreeGrafter"/>
</dbReference>
<dbReference type="RefSeq" id="WP_190892182.1">
    <property type="nucleotide sequence ID" value="NZ_JACWZY010000044.1"/>
</dbReference>
<evidence type="ECO:0000313" key="2">
    <source>
        <dbReference type="EMBL" id="MBD2705079.1"/>
    </source>
</evidence>
<reference evidence="2" key="1">
    <citation type="submission" date="2020-09" db="EMBL/GenBank/DDBJ databases">
        <authorList>
            <person name="Kim M.K."/>
        </authorList>
    </citation>
    <scope>NUCLEOTIDE SEQUENCE</scope>
    <source>
        <strain evidence="2">BT702</strain>
    </source>
</reference>
<dbReference type="SUPFAM" id="SSF56436">
    <property type="entry name" value="C-type lectin-like"/>
    <property type="match status" value="1"/>
</dbReference>
<proteinExistence type="predicted"/>
<accession>A0A927AVD4</accession>
<name>A0A927AVD4_9BACT</name>
<sequence>MPIEAEWEYACRVGTTTRFFTGDDSLSLKGYANVPDEDLRVKLGESASNGLFGFDDGYAFTAPVGQFKANTWGLQDMLGNVLEWCTDKIVESTPSKRVLRGGSYNLSIQTCRCAYRGFSRPDGRYSYTGFRVFVMP</sequence>
<keyword evidence="3" id="KW-1185">Reference proteome</keyword>
<dbReference type="Proteomes" id="UP000598820">
    <property type="component" value="Unassembled WGS sequence"/>
</dbReference>
<organism evidence="2 3">
    <name type="scientific">Spirosoma profusum</name>
    <dbReference type="NCBI Taxonomy" id="2771354"/>
    <lineage>
        <taxon>Bacteria</taxon>
        <taxon>Pseudomonadati</taxon>
        <taxon>Bacteroidota</taxon>
        <taxon>Cytophagia</taxon>
        <taxon>Cytophagales</taxon>
        <taxon>Cytophagaceae</taxon>
        <taxon>Spirosoma</taxon>
    </lineage>
</organism>
<comment type="caution">
    <text evidence="2">The sequence shown here is derived from an EMBL/GenBank/DDBJ whole genome shotgun (WGS) entry which is preliminary data.</text>
</comment>
<dbReference type="InterPro" id="IPR005532">
    <property type="entry name" value="SUMF_dom"/>
</dbReference>
<dbReference type="AlphaFoldDB" id="A0A927AVD4"/>
<dbReference type="Gene3D" id="3.90.1580.10">
    <property type="entry name" value="paralog of FGE (formylglycine-generating enzyme)"/>
    <property type="match status" value="1"/>
</dbReference>
<dbReference type="PANTHER" id="PTHR23150">
    <property type="entry name" value="SULFATASE MODIFYING FACTOR 1, 2"/>
    <property type="match status" value="1"/>
</dbReference>
<evidence type="ECO:0000259" key="1">
    <source>
        <dbReference type="Pfam" id="PF03781"/>
    </source>
</evidence>
<dbReference type="PANTHER" id="PTHR23150:SF19">
    <property type="entry name" value="FORMYLGLYCINE-GENERATING ENZYME"/>
    <property type="match status" value="1"/>
</dbReference>
<dbReference type="InterPro" id="IPR016187">
    <property type="entry name" value="CTDL_fold"/>
</dbReference>
<protein>
    <submittedName>
        <fullName evidence="2">Formylglycine-generating enzyme family protein</fullName>
    </submittedName>
</protein>
<dbReference type="EMBL" id="JACWZY010000044">
    <property type="protein sequence ID" value="MBD2705079.1"/>
    <property type="molecule type" value="Genomic_DNA"/>
</dbReference>
<gene>
    <name evidence="2" type="ORF">IC229_30920</name>
</gene>
<evidence type="ECO:0000313" key="3">
    <source>
        <dbReference type="Proteomes" id="UP000598820"/>
    </source>
</evidence>
<feature type="domain" description="Sulfatase-modifying factor enzyme-like" evidence="1">
    <location>
        <begin position="1"/>
        <end position="132"/>
    </location>
</feature>
<dbReference type="InterPro" id="IPR042095">
    <property type="entry name" value="SUMF_sf"/>
</dbReference>
<dbReference type="Pfam" id="PF03781">
    <property type="entry name" value="FGE-sulfatase"/>
    <property type="match status" value="1"/>
</dbReference>